<sequence length="58" mass="6231">MGTMPAALATGLGKWSCDEIKIPSMEKGKVLVKTSLSSICGSDLHITYMGWNVSEFPL</sequence>
<feature type="non-terminal residue" evidence="1">
    <location>
        <position position="58"/>
    </location>
</feature>
<gene>
    <name evidence="1" type="ORF">METZ01_LOCUS177310</name>
</gene>
<protein>
    <submittedName>
        <fullName evidence="1">Uncharacterized protein</fullName>
    </submittedName>
</protein>
<proteinExistence type="predicted"/>
<reference evidence="1" key="1">
    <citation type="submission" date="2018-05" db="EMBL/GenBank/DDBJ databases">
        <authorList>
            <person name="Lanie J.A."/>
            <person name="Ng W.-L."/>
            <person name="Kazmierczak K.M."/>
            <person name="Andrzejewski T.M."/>
            <person name="Davidsen T.M."/>
            <person name="Wayne K.J."/>
            <person name="Tettelin H."/>
            <person name="Glass J.I."/>
            <person name="Rusch D."/>
            <person name="Podicherti R."/>
            <person name="Tsui H.-C.T."/>
            <person name="Winkler M.E."/>
        </authorList>
    </citation>
    <scope>NUCLEOTIDE SEQUENCE</scope>
</reference>
<dbReference type="Gene3D" id="3.90.180.10">
    <property type="entry name" value="Medium-chain alcohol dehydrogenases, catalytic domain"/>
    <property type="match status" value="1"/>
</dbReference>
<organism evidence="1">
    <name type="scientific">marine metagenome</name>
    <dbReference type="NCBI Taxonomy" id="408172"/>
    <lineage>
        <taxon>unclassified sequences</taxon>
        <taxon>metagenomes</taxon>
        <taxon>ecological metagenomes</taxon>
    </lineage>
</organism>
<dbReference type="EMBL" id="UINC01034116">
    <property type="protein sequence ID" value="SVB24456.1"/>
    <property type="molecule type" value="Genomic_DNA"/>
</dbReference>
<dbReference type="SUPFAM" id="SSF50129">
    <property type="entry name" value="GroES-like"/>
    <property type="match status" value="1"/>
</dbReference>
<name>A0A382CEF3_9ZZZZ</name>
<dbReference type="AlphaFoldDB" id="A0A382CEF3"/>
<dbReference type="InterPro" id="IPR011032">
    <property type="entry name" value="GroES-like_sf"/>
</dbReference>
<evidence type="ECO:0000313" key="1">
    <source>
        <dbReference type="EMBL" id="SVB24456.1"/>
    </source>
</evidence>
<accession>A0A382CEF3</accession>